<dbReference type="PANTHER" id="PTHR43594:SF1">
    <property type="entry name" value="QUERCETIN 2,3-DIOXYGENASE PA2418-RELATED"/>
    <property type="match status" value="1"/>
</dbReference>
<keyword evidence="6" id="KW-1185">Reference proteome</keyword>
<dbReference type="InterPro" id="IPR003829">
    <property type="entry name" value="Pirin_N_dom"/>
</dbReference>
<dbReference type="GO" id="GO:0008127">
    <property type="term" value="F:quercetin 2,3-dioxygenase activity"/>
    <property type="evidence" value="ECO:0007669"/>
    <property type="project" value="UniProtKB-EC"/>
</dbReference>
<feature type="domain" description="Pirin N-terminal" evidence="3">
    <location>
        <begin position="25"/>
        <end position="130"/>
    </location>
</feature>
<protein>
    <submittedName>
        <fullName evidence="5">Quercetin 2,3-dioxygenase</fullName>
        <ecNumber evidence="5">1.13.11.24</ecNumber>
    </submittedName>
</protein>
<dbReference type="Pfam" id="PF05726">
    <property type="entry name" value="Pirin_C"/>
    <property type="match status" value="1"/>
</dbReference>
<dbReference type="InterPro" id="IPR053186">
    <property type="entry name" value="QDO-related"/>
</dbReference>
<comment type="similarity">
    <text evidence="1 2">Belongs to the pirin family.</text>
</comment>
<dbReference type="Proteomes" id="UP001157733">
    <property type="component" value="Chromosome"/>
</dbReference>
<dbReference type="InterPro" id="IPR011051">
    <property type="entry name" value="RmlC_Cupin_sf"/>
</dbReference>
<evidence type="ECO:0000313" key="5">
    <source>
        <dbReference type="EMBL" id="CAI2718809.1"/>
    </source>
</evidence>
<dbReference type="CDD" id="cd02909">
    <property type="entry name" value="cupin_pirin_N"/>
    <property type="match status" value="1"/>
</dbReference>
<evidence type="ECO:0000259" key="4">
    <source>
        <dbReference type="Pfam" id="PF05726"/>
    </source>
</evidence>
<proteinExistence type="inferred from homology"/>
<dbReference type="InterPro" id="IPR008778">
    <property type="entry name" value="Pirin_C_dom"/>
</dbReference>
<dbReference type="Gene3D" id="2.60.120.10">
    <property type="entry name" value="Jelly Rolls"/>
    <property type="match status" value="2"/>
</dbReference>
<accession>A0ABM9HFJ3</accession>
<dbReference type="CDD" id="cd02247">
    <property type="entry name" value="cupin_pirin_C"/>
    <property type="match status" value="1"/>
</dbReference>
<organism evidence="5 6">
    <name type="scientific">Nitrospina watsonii</name>
    <dbReference type="NCBI Taxonomy" id="1323948"/>
    <lineage>
        <taxon>Bacteria</taxon>
        <taxon>Pseudomonadati</taxon>
        <taxon>Nitrospinota/Tectimicrobiota group</taxon>
        <taxon>Nitrospinota</taxon>
        <taxon>Nitrospinia</taxon>
        <taxon>Nitrospinales</taxon>
        <taxon>Nitrospinaceae</taxon>
        <taxon>Nitrospina</taxon>
    </lineage>
</organism>
<feature type="domain" description="Pirin C-terminal" evidence="4">
    <location>
        <begin position="184"/>
        <end position="283"/>
    </location>
</feature>
<dbReference type="Pfam" id="PF02678">
    <property type="entry name" value="Pirin"/>
    <property type="match status" value="1"/>
</dbReference>
<keyword evidence="5" id="KW-0560">Oxidoreductase</keyword>
<reference evidence="5 6" key="1">
    <citation type="submission" date="2022-09" db="EMBL/GenBank/DDBJ databases">
        <authorList>
            <person name="Kop L."/>
        </authorList>
    </citation>
    <scope>NUCLEOTIDE SEQUENCE [LARGE SCALE GENOMIC DNA]</scope>
    <source>
        <strain evidence="5 6">347</strain>
    </source>
</reference>
<dbReference type="PANTHER" id="PTHR43594">
    <property type="entry name" value="QUERCETIN 2,3-DIOXYGENASE"/>
    <property type="match status" value="1"/>
</dbReference>
<dbReference type="EC" id="1.13.11.24" evidence="5"/>
<dbReference type="SUPFAM" id="SSF51182">
    <property type="entry name" value="RmlC-like cupins"/>
    <property type="match status" value="1"/>
</dbReference>
<sequence length="285" mass="30880">MTQLKQVEEVLKTPGQHWVGDGFPVRTLFTYDTHGKELSPFLLFDFAGPAEFTPASKPRGVGQHPHRGFETVTLVYKGEVDHKDLAGNDGHLGPGDVQWMTAASGIVHQEFHSQSFTEKGGTFHAVQLWVNLPAKDKMSTPRYQDIPASRIPVVKMPGGSLRVIAGEYDGQQGAAETFSAINLWDIRLSAGAEMELALPPGHTTALVNVEGSVRIHNGNPIAEAQLIRFGREGDCIGLSAHSDATLLLLSGEPIDEPIVGDGPFVMNTETELVQAFDDYQKGLMG</sequence>
<gene>
    <name evidence="5" type="ORF">NSPWAT_1953</name>
</gene>
<evidence type="ECO:0000256" key="2">
    <source>
        <dbReference type="RuleBase" id="RU003457"/>
    </source>
</evidence>
<dbReference type="PIRSF" id="PIRSF006232">
    <property type="entry name" value="Pirin"/>
    <property type="match status" value="1"/>
</dbReference>
<evidence type="ECO:0000313" key="6">
    <source>
        <dbReference type="Proteomes" id="UP001157733"/>
    </source>
</evidence>
<dbReference type="EMBL" id="OX336137">
    <property type="protein sequence ID" value="CAI2718809.1"/>
    <property type="molecule type" value="Genomic_DNA"/>
</dbReference>
<evidence type="ECO:0000259" key="3">
    <source>
        <dbReference type="Pfam" id="PF02678"/>
    </source>
</evidence>
<dbReference type="InterPro" id="IPR014710">
    <property type="entry name" value="RmlC-like_jellyroll"/>
</dbReference>
<evidence type="ECO:0000256" key="1">
    <source>
        <dbReference type="ARBA" id="ARBA00008416"/>
    </source>
</evidence>
<dbReference type="InterPro" id="IPR012093">
    <property type="entry name" value="Pirin"/>
</dbReference>
<name>A0ABM9HFJ3_9BACT</name>